<dbReference type="EMBL" id="JACCFO010000001">
    <property type="protein sequence ID" value="NYI96674.1"/>
    <property type="molecule type" value="Genomic_DNA"/>
</dbReference>
<comment type="caution">
    <text evidence="2">The sequence shown here is derived from an EMBL/GenBank/DDBJ whole genome shotgun (WGS) entry which is preliminary data.</text>
</comment>
<proteinExistence type="predicted"/>
<dbReference type="AlphaFoldDB" id="A0A853BPF5"/>
<name>A0A853BPF5_9ACTN</name>
<evidence type="ECO:0000313" key="2">
    <source>
        <dbReference type="EMBL" id="NYI96674.1"/>
    </source>
</evidence>
<evidence type="ECO:0000313" key="3">
    <source>
        <dbReference type="Proteomes" id="UP000575985"/>
    </source>
</evidence>
<dbReference type="Proteomes" id="UP000575985">
    <property type="component" value="Unassembled WGS sequence"/>
</dbReference>
<organism evidence="2 3">
    <name type="scientific">Streptomonospora nanhaiensis</name>
    <dbReference type="NCBI Taxonomy" id="1323731"/>
    <lineage>
        <taxon>Bacteria</taxon>
        <taxon>Bacillati</taxon>
        <taxon>Actinomycetota</taxon>
        <taxon>Actinomycetes</taxon>
        <taxon>Streptosporangiales</taxon>
        <taxon>Nocardiopsidaceae</taxon>
        <taxon>Streptomonospora</taxon>
    </lineage>
</organism>
<dbReference type="InterPro" id="IPR043917">
    <property type="entry name" value="DUF5753"/>
</dbReference>
<keyword evidence="3" id="KW-1185">Reference proteome</keyword>
<feature type="domain" description="DUF5753" evidence="1">
    <location>
        <begin position="64"/>
        <end position="238"/>
    </location>
</feature>
<accession>A0A853BPF5</accession>
<dbReference type="Pfam" id="PF19054">
    <property type="entry name" value="DUF5753"/>
    <property type="match status" value="1"/>
</dbReference>
<gene>
    <name evidence="2" type="ORF">HNR12_002951</name>
</gene>
<protein>
    <recommendedName>
        <fullName evidence="1">DUF5753 domain-containing protein</fullName>
    </recommendedName>
</protein>
<evidence type="ECO:0000259" key="1">
    <source>
        <dbReference type="Pfam" id="PF19054"/>
    </source>
</evidence>
<sequence>MTQEELGGCIPLSQSQVSAIEVGTKGTTKEQIKRIDDALTAGGALVRRWDDLQRPSGYAEWFIDVVSIEQEATEIREYQPLVIPGLLQTNDYARASLRQGAISEAALEEATRARLDRQEILDGAMAPALMVVLEEHVLRRPLGGRSVLHDQLAHLVRMAGHPKVTILAVPAETEVHPAQEGAFMLFDVPGRGVVSYTETRVSGTPSDLAEHVASHERAWRELSAIALPPVASRQLIAEIMEGLQHAD</sequence>
<reference evidence="2 3" key="1">
    <citation type="submission" date="2020-07" db="EMBL/GenBank/DDBJ databases">
        <title>Sequencing the genomes of 1000 actinobacteria strains.</title>
        <authorList>
            <person name="Klenk H.-P."/>
        </authorList>
    </citation>
    <scope>NUCLEOTIDE SEQUENCE [LARGE SCALE GENOMIC DNA]</scope>
    <source>
        <strain evidence="2 3">DSM 45927</strain>
    </source>
</reference>